<dbReference type="HOGENOM" id="CLU_2560321_0_0_1"/>
<name>G0MRG5_CAEBE</name>
<gene>
    <name evidence="1" type="ORF">CAEBREN_12994</name>
</gene>
<reference evidence="2" key="1">
    <citation type="submission" date="2011-07" db="EMBL/GenBank/DDBJ databases">
        <authorList>
            <consortium name="Caenorhabditis brenneri Sequencing and Analysis Consortium"/>
            <person name="Wilson R.K."/>
        </authorList>
    </citation>
    <scope>NUCLEOTIDE SEQUENCE [LARGE SCALE GENOMIC DNA]</scope>
    <source>
        <strain evidence="2">PB2801</strain>
    </source>
</reference>
<protein>
    <submittedName>
        <fullName evidence="1">Uncharacterized protein</fullName>
    </submittedName>
</protein>
<evidence type="ECO:0000313" key="1">
    <source>
        <dbReference type="EMBL" id="EGT42000.1"/>
    </source>
</evidence>
<dbReference type="InParanoid" id="G0MRG5"/>
<keyword evidence="2" id="KW-1185">Reference proteome</keyword>
<organism evidence="2">
    <name type="scientific">Caenorhabditis brenneri</name>
    <name type="common">Nematode worm</name>
    <dbReference type="NCBI Taxonomy" id="135651"/>
    <lineage>
        <taxon>Eukaryota</taxon>
        <taxon>Metazoa</taxon>
        <taxon>Ecdysozoa</taxon>
        <taxon>Nematoda</taxon>
        <taxon>Chromadorea</taxon>
        <taxon>Rhabditida</taxon>
        <taxon>Rhabditina</taxon>
        <taxon>Rhabditomorpha</taxon>
        <taxon>Rhabditoidea</taxon>
        <taxon>Rhabditidae</taxon>
        <taxon>Peloderinae</taxon>
        <taxon>Caenorhabditis</taxon>
    </lineage>
</organism>
<evidence type="ECO:0000313" key="2">
    <source>
        <dbReference type="Proteomes" id="UP000008068"/>
    </source>
</evidence>
<sequence length="82" mass="9916">MFSQLKSLKCTLSGNDLEERKKIFDETVEDNETLDVVECRQENPRLENTPFRRRCNDKKSRNLEEMRRRMEEVRQVPVSPMR</sequence>
<dbReference type="Proteomes" id="UP000008068">
    <property type="component" value="Unassembled WGS sequence"/>
</dbReference>
<accession>G0MRG5</accession>
<proteinExistence type="predicted"/>
<dbReference type="OrthoDB" id="70030at2759"/>
<dbReference type="AlphaFoldDB" id="G0MRG5"/>
<dbReference type="EMBL" id="GL379808">
    <property type="protein sequence ID" value="EGT42000.1"/>
    <property type="molecule type" value="Genomic_DNA"/>
</dbReference>